<dbReference type="RefSeq" id="WP_155173287.1">
    <property type="nucleotide sequence ID" value="NZ_BAAAFL010000015.1"/>
</dbReference>
<proteinExistence type="predicted"/>
<feature type="chain" id="PRO_5045381520" evidence="1">
    <location>
        <begin position="21"/>
        <end position="524"/>
    </location>
</feature>
<keyword evidence="1" id="KW-0732">Signal</keyword>
<comment type="caution">
    <text evidence="2">The sequence shown here is derived from an EMBL/GenBank/DDBJ whole genome shotgun (WGS) entry which is preliminary data.</text>
</comment>
<reference evidence="2 3" key="1">
    <citation type="submission" date="2019-02" db="EMBL/GenBank/DDBJ databases">
        <authorList>
            <person name="Goldberg S.R."/>
            <person name="Haltli B.A."/>
            <person name="Correa H."/>
            <person name="Russell K.G."/>
        </authorList>
    </citation>
    <scope>NUCLEOTIDE SEQUENCE [LARGE SCALE GENOMIC DNA]</scope>
    <source>
        <strain evidence="2 3">JCM 16186</strain>
    </source>
</reference>
<accession>A0ABW9RQS1</accession>
<dbReference type="EMBL" id="SMLW01000573">
    <property type="protein sequence ID" value="MTI26286.1"/>
    <property type="molecule type" value="Genomic_DNA"/>
</dbReference>
<evidence type="ECO:0000313" key="2">
    <source>
        <dbReference type="EMBL" id="MTI26286.1"/>
    </source>
</evidence>
<keyword evidence="3" id="KW-1185">Reference proteome</keyword>
<sequence>MKVSLLITFLTIGISFSTMSQLVQTKRYELEKENTDNYFNVTSVGDQGLIIFRDTDEYRRNEGDVWQIIALDTALAEKWDQELLIDTKHIFKGFEQRNDRLYLLFSENDTPNSNYQLITVEVNDGAIKRYDIKNEIAIELSHLIVVGDFMILGGYVRYSPTFISYNLGDDKVDVIPGFFKDRSEIIDLRENDNGTFNILTLEKAYEGFDLKLRTYAPEGDLLFEKTIEMSKDYSVMDGKCTGFVDGNIAISGTYGRTVSSYSQGIYFVIVKPEGQKDIVRYFNYADLEHFFDYMGPKRSARIKRKIESKMSKGKEFRYSSRLHMHQVQQHGDGYLLAAEIYNPQYEKLGSRSLYSPYAYGLGMDNDFYSSAARQDYVRRPGSSSQVQDANHFEYLESVILKLNSKGELQWDNSFKIENVETFSLEPIVDFSRSMGKLNLVYKSEENINYKIINQSETITQSQEKLKLENEADVIKSTYDGVGNARHWYGDYFYVWGYHKVQNKLNPDVENRRSVLFINKVMFEE</sequence>
<feature type="signal peptide" evidence="1">
    <location>
        <begin position="1"/>
        <end position="20"/>
    </location>
</feature>
<organism evidence="2 3">
    <name type="scientific">Fulvivirga kasyanovii</name>
    <dbReference type="NCBI Taxonomy" id="396812"/>
    <lineage>
        <taxon>Bacteria</taxon>
        <taxon>Pseudomonadati</taxon>
        <taxon>Bacteroidota</taxon>
        <taxon>Cytophagia</taxon>
        <taxon>Cytophagales</taxon>
        <taxon>Fulvivirgaceae</taxon>
        <taxon>Fulvivirga</taxon>
    </lineage>
</organism>
<dbReference type="Proteomes" id="UP000798808">
    <property type="component" value="Unassembled WGS sequence"/>
</dbReference>
<gene>
    <name evidence="2" type="ORF">E1163_15115</name>
</gene>
<evidence type="ECO:0000256" key="1">
    <source>
        <dbReference type="SAM" id="SignalP"/>
    </source>
</evidence>
<name>A0ABW9RQS1_9BACT</name>
<evidence type="ECO:0000313" key="3">
    <source>
        <dbReference type="Proteomes" id="UP000798808"/>
    </source>
</evidence>
<protein>
    <submittedName>
        <fullName evidence="2">Uncharacterized protein</fullName>
    </submittedName>
</protein>